<comment type="caution">
    <text evidence="1">The sequence shown here is derived from an EMBL/GenBank/DDBJ whole genome shotgun (WGS) entry which is preliminary data.</text>
</comment>
<reference evidence="1" key="1">
    <citation type="journal article" date="2015" name="Genome Announc.">
        <title>Draft Genome Sequence of Tolypothrix boutellei Strain VB521301.</title>
        <authorList>
            <person name="Chandrababunaidu M.M."/>
            <person name="Singh D."/>
            <person name="Sen D."/>
            <person name="Bhan S."/>
            <person name="Das S."/>
            <person name="Gupta A."/>
            <person name="Adhikary S.P."/>
            <person name="Tripathy S."/>
        </authorList>
    </citation>
    <scope>NUCLEOTIDE SEQUENCE</scope>
    <source>
        <strain evidence="1">VB521301</strain>
    </source>
</reference>
<organism evidence="1">
    <name type="scientific">Tolypothrix bouteillei VB521301</name>
    <dbReference type="NCBI Taxonomy" id="1479485"/>
    <lineage>
        <taxon>Bacteria</taxon>
        <taxon>Bacillati</taxon>
        <taxon>Cyanobacteriota</taxon>
        <taxon>Cyanophyceae</taxon>
        <taxon>Nostocales</taxon>
        <taxon>Tolypothrichaceae</taxon>
        <taxon>Tolypothrix</taxon>
    </lineage>
</organism>
<evidence type="ECO:0000313" key="1">
    <source>
        <dbReference type="EMBL" id="KIE09920.1"/>
    </source>
</evidence>
<dbReference type="EMBL" id="JHEG02000053">
    <property type="protein sequence ID" value="KIE09920.1"/>
    <property type="molecule type" value="Genomic_DNA"/>
</dbReference>
<proteinExistence type="predicted"/>
<name>A0A0C1RCB0_9CYAN</name>
<sequence length="225" mass="24993">MLTNLNFFETLHKVFVRNYFHKSTSLQKSQQRCLYECMKDISIVLIGILLTQPAMASMEPINSPPQPSMKQVREVRLTQVSVFGESDLGIIGGAACVEDSTPTKEYFEYWFSSGHYIPGIGSLKNIGTNGKSSIGEWDKGNANLDLGSTSAGAAVVCFPEYSSARVTVQEYIGNGIWHDLWSQKGLYGGVGYGYWFKGLAVRRIRVLVRDNEGTVGQLFYWGGSY</sequence>
<accession>A0A0C1RCB0</accession>
<dbReference type="AlphaFoldDB" id="A0A0C1RCB0"/>
<gene>
    <name evidence="1" type="ORF">DA73_0224685</name>
</gene>
<protein>
    <submittedName>
        <fullName evidence="1">Uncharacterized protein</fullName>
    </submittedName>
</protein>